<dbReference type="InterPro" id="IPR038721">
    <property type="entry name" value="IS701-like_DDE_dom"/>
</dbReference>
<dbReference type="RefSeq" id="WP_244589971.1">
    <property type="nucleotide sequence ID" value="NZ_CAWNNJ010000079.1"/>
</dbReference>
<evidence type="ECO:0000313" key="2">
    <source>
        <dbReference type="EMBL" id="PHM25816.1"/>
    </source>
</evidence>
<accession>A0A2D0IV62</accession>
<dbReference type="Pfam" id="PF13546">
    <property type="entry name" value="DDE_5"/>
    <property type="match status" value="1"/>
</dbReference>
<dbReference type="NCBIfam" id="NF033540">
    <property type="entry name" value="transpos_IS701"/>
    <property type="match status" value="1"/>
</dbReference>
<dbReference type="PANTHER" id="PTHR33627">
    <property type="entry name" value="TRANSPOSASE"/>
    <property type="match status" value="1"/>
</dbReference>
<name>A0A2D0IV62_XENBU</name>
<sequence>MLHTPAHSWEQAQLALHARLTPLFHPGGSRQHGLDYLRGLLSDVERKNSWQLAEWLGETSPDNLQYLLERARWDVDVARDILRDYVTEHLGDEHGVLIVDETGFIKKGNHSVGVQRQYSGTAGRVENSQIGVFLCYAGNGGHALIDRALYLPKQWTEDRPRCAAAGIPDSVSFATKPQLARQMLERAFNADIPCRWVTADAVYGHDRRLRCWLEARHQPFVLAIPKNEPLWWQKPQYVRADVIAASLTPDDWEKQSAGLGTKGERWYDWAQVPLWRLQLSEEERCYGHYLLIRRSRDEKQERTYYVVYAHEDQADLKTLVQVAGYRWEIESGFEETKGECGLDHYEVRRWQSWYRHITLSLLAHAVLAVLRMQEKKNTGGADSPECVGTA</sequence>
<gene>
    <name evidence="2" type="ORF">Xbud_02886</name>
</gene>
<proteinExistence type="predicted"/>
<protein>
    <submittedName>
        <fullName evidence="2">Transposase</fullName>
    </submittedName>
</protein>
<organism evidence="2 3">
    <name type="scientific">Xenorhabdus budapestensis</name>
    <dbReference type="NCBI Taxonomy" id="290110"/>
    <lineage>
        <taxon>Bacteria</taxon>
        <taxon>Pseudomonadati</taxon>
        <taxon>Pseudomonadota</taxon>
        <taxon>Gammaproteobacteria</taxon>
        <taxon>Enterobacterales</taxon>
        <taxon>Morganellaceae</taxon>
        <taxon>Xenorhabdus</taxon>
    </lineage>
</organism>
<dbReference type="PANTHER" id="PTHR33627:SF1">
    <property type="entry name" value="TRANSPOSASE"/>
    <property type="match status" value="1"/>
</dbReference>
<dbReference type="AlphaFoldDB" id="A0A2D0IV62"/>
<evidence type="ECO:0000313" key="3">
    <source>
        <dbReference type="Proteomes" id="UP000225833"/>
    </source>
</evidence>
<dbReference type="SUPFAM" id="SSF53098">
    <property type="entry name" value="Ribonuclease H-like"/>
    <property type="match status" value="1"/>
</dbReference>
<reference evidence="2 3" key="1">
    <citation type="journal article" date="2017" name="Nat. Microbiol.">
        <title>Natural product diversity associated with the nematode symbionts Photorhabdus and Xenorhabdus.</title>
        <authorList>
            <person name="Tobias N.J."/>
            <person name="Wolff H."/>
            <person name="Djahanschiri B."/>
            <person name="Grundmann F."/>
            <person name="Kronenwerth M."/>
            <person name="Shi Y.M."/>
            <person name="Simonyi S."/>
            <person name="Grun P."/>
            <person name="Shapiro-Ilan D."/>
            <person name="Pidot S.J."/>
            <person name="Stinear T.P."/>
            <person name="Ebersberger I."/>
            <person name="Bode H.B."/>
        </authorList>
    </citation>
    <scope>NUCLEOTIDE SEQUENCE [LARGE SCALE GENOMIC DNA]</scope>
    <source>
        <strain evidence="2 3">DSM 16342</strain>
    </source>
</reference>
<dbReference type="InterPro" id="IPR012337">
    <property type="entry name" value="RNaseH-like_sf"/>
</dbReference>
<dbReference type="EMBL" id="NIBS01000017">
    <property type="protein sequence ID" value="PHM25816.1"/>
    <property type="molecule type" value="Genomic_DNA"/>
</dbReference>
<comment type="caution">
    <text evidence="2">The sequence shown here is derived from an EMBL/GenBank/DDBJ whole genome shotgun (WGS) entry which is preliminary data.</text>
</comment>
<evidence type="ECO:0000259" key="1">
    <source>
        <dbReference type="Pfam" id="PF13546"/>
    </source>
</evidence>
<dbReference type="InterPro" id="IPR039365">
    <property type="entry name" value="IS701-like"/>
</dbReference>
<feature type="domain" description="Transposase IS701-like DDE" evidence="1">
    <location>
        <begin position="28"/>
        <end position="237"/>
    </location>
</feature>
<dbReference type="Proteomes" id="UP000225833">
    <property type="component" value="Unassembled WGS sequence"/>
</dbReference>